<name>A0A5B7HLI5_PORTR</name>
<dbReference type="AlphaFoldDB" id="A0A5B7HLI5"/>
<evidence type="ECO:0000256" key="1">
    <source>
        <dbReference type="SAM" id="MobiDB-lite"/>
    </source>
</evidence>
<feature type="region of interest" description="Disordered" evidence="1">
    <location>
        <begin position="1"/>
        <end position="44"/>
    </location>
</feature>
<keyword evidence="3" id="KW-1185">Reference proteome</keyword>
<accession>A0A5B7HLI5</accession>
<organism evidence="2 3">
    <name type="scientific">Portunus trituberculatus</name>
    <name type="common">Swimming crab</name>
    <name type="synonym">Neptunus trituberculatus</name>
    <dbReference type="NCBI Taxonomy" id="210409"/>
    <lineage>
        <taxon>Eukaryota</taxon>
        <taxon>Metazoa</taxon>
        <taxon>Ecdysozoa</taxon>
        <taxon>Arthropoda</taxon>
        <taxon>Crustacea</taxon>
        <taxon>Multicrustacea</taxon>
        <taxon>Malacostraca</taxon>
        <taxon>Eumalacostraca</taxon>
        <taxon>Eucarida</taxon>
        <taxon>Decapoda</taxon>
        <taxon>Pleocyemata</taxon>
        <taxon>Brachyura</taxon>
        <taxon>Eubrachyura</taxon>
        <taxon>Portunoidea</taxon>
        <taxon>Portunidae</taxon>
        <taxon>Portuninae</taxon>
        <taxon>Portunus</taxon>
    </lineage>
</organism>
<sequence>MIDARKASSVVVGPLQSSPGLLRAHQGSSELTRSPQRSPQRRLQDKGICNALASGLCPSSPGSSSSLPLSG</sequence>
<comment type="caution">
    <text evidence="2">The sequence shown here is derived from an EMBL/GenBank/DDBJ whole genome shotgun (WGS) entry which is preliminary data.</text>
</comment>
<reference evidence="2 3" key="1">
    <citation type="submission" date="2019-05" db="EMBL/GenBank/DDBJ databases">
        <title>Another draft genome of Portunus trituberculatus and its Hox gene families provides insights of decapod evolution.</title>
        <authorList>
            <person name="Jeong J.-H."/>
            <person name="Song I."/>
            <person name="Kim S."/>
            <person name="Choi T."/>
            <person name="Kim D."/>
            <person name="Ryu S."/>
            <person name="Kim W."/>
        </authorList>
    </citation>
    <scope>NUCLEOTIDE SEQUENCE [LARGE SCALE GENOMIC DNA]</scope>
    <source>
        <tissue evidence="2">Muscle</tissue>
    </source>
</reference>
<proteinExistence type="predicted"/>
<dbReference type="EMBL" id="VSRR010036513">
    <property type="protein sequence ID" value="MPC73300.1"/>
    <property type="molecule type" value="Genomic_DNA"/>
</dbReference>
<dbReference type="Proteomes" id="UP000324222">
    <property type="component" value="Unassembled WGS sequence"/>
</dbReference>
<evidence type="ECO:0000313" key="3">
    <source>
        <dbReference type="Proteomes" id="UP000324222"/>
    </source>
</evidence>
<gene>
    <name evidence="2" type="ORF">E2C01_067623</name>
</gene>
<protein>
    <submittedName>
        <fullName evidence="2">Uncharacterized protein</fullName>
    </submittedName>
</protein>
<evidence type="ECO:0000313" key="2">
    <source>
        <dbReference type="EMBL" id="MPC73300.1"/>
    </source>
</evidence>